<dbReference type="Gene3D" id="3.20.20.150">
    <property type="entry name" value="Divalent-metal-dependent TIM barrel enzymes"/>
    <property type="match status" value="1"/>
</dbReference>
<organism evidence="1 2">
    <name type="scientific">Youngiibacter fragilis 232.1</name>
    <dbReference type="NCBI Taxonomy" id="994573"/>
    <lineage>
        <taxon>Bacteria</taxon>
        <taxon>Bacillati</taxon>
        <taxon>Bacillota</taxon>
        <taxon>Clostridia</taxon>
        <taxon>Eubacteriales</taxon>
        <taxon>Clostridiaceae</taxon>
        <taxon>Youngiibacter</taxon>
    </lineage>
</organism>
<evidence type="ECO:0000313" key="2">
    <source>
        <dbReference type="Proteomes" id="UP000017747"/>
    </source>
</evidence>
<dbReference type="InterPro" id="IPR036237">
    <property type="entry name" value="Xyl_isomerase-like_sf"/>
</dbReference>
<sequence length="171" mass="19471">MKKAKIGVQMMVLKDKVGELGIYDLIQQVAKMGYPSVEISQIPMTEENVNQLRKASLDFGVDISSCSATIDPMFPGMPGETLTNDFDKIVEDLRKLECRYLRLGMIPFSMIGNREGFIEFAKKAEDMGVRLKEKGIHLYYHNHHVEFQKLDGEWGLDIIRNNTTNLVLCNI</sequence>
<accession>V7IBW9</accession>
<feature type="non-terminal residue" evidence="1">
    <location>
        <position position="171"/>
    </location>
</feature>
<proteinExistence type="predicted"/>
<keyword evidence="1" id="KW-0413">Isomerase</keyword>
<keyword evidence="2" id="KW-1185">Reference proteome</keyword>
<dbReference type="RefSeq" id="WP_023385969.1">
    <property type="nucleotide sequence ID" value="NZ_AXUN02000022.1"/>
</dbReference>
<gene>
    <name evidence="1" type="ORF">T472_0201500</name>
</gene>
<name>V7IBW9_9CLOT</name>
<dbReference type="GO" id="GO:0016853">
    <property type="term" value="F:isomerase activity"/>
    <property type="evidence" value="ECO:0007669"/>
    <property type="project" value="UniProtKB-KW"/>
</dbReference>
<dbReference type="eggNOG" id="COG1082">
    <property type="taxonomic scope" value="Bacteria"/>
</dbReference>
<comment type="caution">
    <text evidence="1">The sequence shown here is derived from an EMBL/GenBank/DDBJ whole genome shotgun (WGS) entry which is preliminary data.</text>
</comment>
<dbReference type="STRING" id="994573.T472_0201500"/>
<dbReference type="Proteomes" id="UP000017747">
    <property type="component" value="Unassembled WGS sequence"/>
</dbReference>
<reference evidence="1 2" key="1">
    <citation type="journal article" date="2014" name="Genome Announc.">
        <title>Genome Sequence of Youngiibacter fragilis, the Type Strain of the Genus Youngiibacter.</title>
        <authorList>
            <person name="Wawrik C.B."/>
            <person name="Callaghan A.V."/>
            <person name="Stamps B.W."/>
            <person name="Wawrik B."/>
        </authorList>
    </citation>
    <scope>NUCLEOTIDE SEQUENCE [LARGE SCALE GENOMIC DNA]</scope>
    <source>
        <strain evidence="1 2">232.1</strain>
    </source>
</reference>
<dbReference type="AlphaFoldDB" id="V7IBW9"/>
<protein>
    <submittedName>
        <fullName evidence="1">Sugar phosphate isomerase</fullName>
    </submittedName>
</protein>
<evidence type="ECO:0000313" key="1">
    <source>
        <dbReference type="EMBL" id="ETA82372.1"/>
    </source>
</evidence>
<dbReference type="SUPFAM" id="SSF51658">
    <property type="entry name" value="Xylose isomerase-like"/>
    <property type="match status" value="1"/>
</dbReference>
<dbReference type="EMBL" id="AXUN02000022">
    <property type="protein sequence ID" value="ETA82372.1"/>
    <property type="molecule type" value="Genomic_DNA"/>
</dbReference>